<keyword evidence="2" id="KW-1185">Reference proteome</keyword>
<dbReference type="PANTHER" id="PTHR10492">
    <property type="match status" value="1"/>
</dbReference>
<protein>
    <submittedName>
        <fullName evidence="1">22701_t:CDS:1</fullName>
    </submittedName>
</protein>
<name>A0ABM8W380_GIGMA</name>
<reference evidence="1 2" key="1">
    <citation type="submission" date="2021-06" db="EMBL/GenBank/DDBJ databases">
        <authorList>
            <person name="Kallberg Y."/>
            <person name="Tangrot J."/>
            <person name="Rosling A."/>
        </authorList>
    </citation>
    <scope>NUCLEOTIDE SEQUENCE [LARGE SCALE GENOMIC DNA]</scope>
    <source>
        <strain evidence="1 2">120-4 pot B 10/14</strain>
    </source>
</reference>
<organism evidence="1 2">
    <name type="scientific">Gigaspora margarita</name>
    <dbReference type="NCBI Taxonomy" id="4874"/>
    <lineage>
        <taxon>Eukaryota</taxon>
        <taxon>Fungi</taxon>
        <taxon>Fungi incertae sedis</taxon>
        <taxon>Mucoromycota</taxon>
        <taxon>Glomeromycotina</taxon>
        <taxon>Glomeromycetes</taxon>
        <taxon>Diversisporales</taxon>
        <taxon>Gigasporaceae</taxon>
        <taxon>Gigaspora</taxon>
    </lineage>
</organism>
<proteinExistence type="predicted"/>
<dbReference type="PANTHER" id="PTHR10492:SF57">
    <property type="entry name" value="ATP-DEPENDENT DNA HELICASE"/>
    <property type="match status" value="1"/>
</dbReference>
<dbReference type="EMBL" id="CAJVQB010000923">
    <property type="protein sequence ID" value="CAG8513460.1"/>
    <property type="molecule type" value="Genomic_DNA"/>
</dbReference>
<evidence type="ECO:0000313" key="2">
    <source>
        <dbReference type="Proteomes" id="UP000789901"/>
    </source>
</evidence>
<accession>A0ABM8W380</accession>
<evidence type="ECO:0000313" key="1">
    <source>
        <dbReference type="EMBL" id="CAG8513460.1"/>
    </source>
</evidence>
<comment type="caution">
    <text evidence="1">The sequence shown here is derived from an EMBL/GenBank/DDBJ whole genome shotgun (WGS) entry which is preliminary data.</text>
</comment>
<gene>
    <name evidence="1" type="ORF">GMARGA_LOCUS2799</name>
</gene>
<dbReference type="Proteomes" id="UP000789901">
    <property type="component" value="Unassembled WGS sequence"/>
</dbReference>
<sequence>MEMIMPSVQFAASSIRAKKFSCNNMLQRTILPLCPLPLTLQNLYMTNPSNFSHNSCQYNSLFSFTILGYTGGVVHLPHPHAFAINGRAYHQEQCVQIWRVGEKNPAYINILDESYEALQYPLFFPCSEIDFEHSNRQKISQVDYYRYRIISEPRFYLLGYLFNKYLKKSYIDDETIHDEAELYPKNIYLPASHTLSYRWSYKKTMDASWGVYFMHTIKFQKHGLPHAHIIIKSSPNLFEPRNIDKIISAKLPIGNDLRQSHLRDLVKQYMMHKCTPRCIQRGGGESDEIDEIKDYINACYLSGMEAVWRIFKYKITSQLPSVTCLPVHLPENKLYYEKIKIFLPYNTTFFTCQMLNLRLLPIATVNYKYTLAQLCLLFCRPILEGENEALIWIASFLEENGSRITQYSLPELSNRVNKITRIQSRYSIILESIKSSPIWNSFEICELRRPVCDAHDLAYSKLMDNIGDGVSEENVSLKLLKTTCEMDDVIEFTFPETVLNNLNECQKRAILCLLNSEVDSVNEVILHKLKSNAIDLYSTDSIADDDITKTNQTQRNIVNVELLNSLNASGVPKHHLTLKKVVLQQSCGISHYMMAYVKIAKLSF</sequence>